<feature type="transmembrane region" description="Helical" evidence="2">
    <location>
        <begin position="54"/>
        <end position="71"/>
    </location>
</feature>
<sequence length="227" mass="24445">MVSTVVHVALAGLIAVALLRDSFGVRSLAVVVGAVILVDFDVFVGWWIVGAHRAAFHTLLLPLILIGVLVYDTRFREQSSIGQRFGTDGVRTAWVAVAAITFAGIGPDLFMNGVNLFYPLHDQFYQLNGHIRISTKEGLIQTFVDLSPTESPDQSPATSPDSGQVAVGSTDDVGDRFQTGFDPSPSETGGESGSVERIFPIVDSGQQLLLVLTSVFVVSSRLLEERR</sequence>
<protein>
    <submittedName>
        <fullName evidence="3">Metal-dependent hydrolase</fullName>
    </submittedName>
</protein>
<accession>A0A4D6HG97</accession>
<dbReference type="KEGG" id="hsn:DV733_13325"/>
<dbReference type="Proteomes" id="UP000296706">
    <property type="component" value="Chromosome"/>
</dbReference>
<feature type="transmembrane region" description="Helical" evidence="2">
    <location>
        <begin position="92"/>
        <end position="110"/>
    </location>
</feature>
<keyword evidence="2" id="KW-1133">Transmembrane helix</keyword>
<gene>
    <name evidence="3" type="ORF">DV733_13325</name>
</gene>
<dbReference type="RefSeq" id="WP_049992474.1">
    <property type="nucleotide sequence ID" value="NZ_CP031310.1"/>
</dbReference>
<keyword evidence="3" id="KW-0378">Hydrolase</keyword>
<reference evidence="3 4" key="1">
    <citation type="journal article" date="2019" name="Nat. Commun.">
        <title>A new type of DNA phosphorothioation-based antiviral system in archaea.</title>
        <authorList>
            <person name="Xiong L."/>
            <person name="Liu S."/>
            <person name="Chen S."/>
            <person name="Xiao Y."/>
            <person name="Zhu B."/>
            <person name="Gao Y."/>
            <person name="Zhang Y."/>
            <person name="Chen B."/>
            <person name="Luo J."/>
            <person name="Deng Z."/>
            <person name="Chen X."/>
            <person name="Wang L."/>
            <person name="Chen S."/>
        </authorList>
    </citation>
    <scope>NUCLEOTIDE SEQUENCE [LARGE SCALE GENOMIC DNA]</scope>
    <source>
        <strain evidence="3 4">CBA1105</strain>
    </source>
</reference>
<feature type="compositionally biased region" description="Polar residues" evidence="1">
    <location>
        <begin position="148"/>
        <end position="162"/>
    </location>
</feature>
<organism evidence="3 4">
    <name type="scientific">Halapricum salinum</name>
    <dbReference type="NCBI Taxonomy" id="1457250"/>
    <lineage>
        <taxon>Archaea</taxon>
        <taxon>Methanobacteriati</taxon>
        <taxon>Methanobacteriota</taxon>
        <taxon>Stenosarchaea group</taxon>
        <taxon>Halobacteria</taxon>
        <taxon>Halobacteriales</taxon>
        <taxon>Haloarculaceae</taxon>
        <taxon>Halapricum</taxon>
    </lineage>
</organism>
<feature type="transmembrane region" description="Helical" evidence="2">
    <location>
        <begin position="28"/>
        <end position="48"/>
    </location>
</feature>
<evidence type="ECO:0000313" key="3">
    <source>
        <dbReference type="EMBL" id="QCC52148.1"/>
    </source>
</evidence>
<feature type="region of interest" description="Disordered" evidence="1">
    <location>
        <begin position="174"/>
        <end position="193"/>
    </location>
</feature>
<evidence type="ECO:0000313" key="4">
    <source>
        <dbReference type="Proteomes" id="UP000296706"/>
    </source>
</evidence>
<keyword evidence="4" id="KW-1185">Reference proteome</keyword>
<proteinExistence type="predicted"/>
<keyword evidence="2" id="KW-0812">Transmembrane</keyword>
<dbReference type="STRING" id="1457250.GCA_000755225_01524"/>
<keyword evidence="2" id="KW-0472">Membrane</keyword>
<name>A0A4D6HG97_9EURY</name>
<dbReference type="OrthoDB" id="252570at2157"/>
<dbReference type="GeneID" id="39848860"/>
<evidence type="ECO:0000256" key="2">
    <source>
        <dbReference type="SAM" id="Phobius"/>
    </source>
</evidence>
<feature type="transmembrane region" description="Helical" evidence="2">
    <location>
        <begin position="6"/>
        <end position="23"/>
    </location>
</feature>
<dbReference type="AlphaFoldDB" id="A0A4D6HG97"/>
<feature type="region of interest" description="Disordered" evidence="1">
    <location>
        <begin position="147"/>
        <end position="169"/>
    </location>
</feature>
<evidence type="ECO:0000256" key="1">
    <source>
        <dbReference type="SAM" id="MobiDB-lite"/>
    </source>
</evidence>
<dbReference type="EMBL" id="CP031310">
    <property type="protein sequence ID" value="QCC52148.1"/>
    <property type="molecule type" value="Genomic_DNA"/>
</dbReference>
<dbReference type="GO" id="GO:0016787">
    <property type="term" value="F:hydrolase activity"/>
    <property type="evidence" value="ECO:0007669"/>
    <property type="project" value="UniProtKB-KW"/>
</dbReference>